<feature type="domain" description="T-box" evidence="7">
    <location>
        <begin position="84"/>
        <end position="259"/>
    </location>
</feature>
<dbReference type="InterPro" id="IPR001699">
    <property type="entry name" value="TF_T-box"/>
</dbReference>
<dbReference type="GO" id="GO:0042694">
    <property type="term" value="P:muscle cell fate specification"/>
    <property type="evidence" value="ECO:0007669"/>
    <property type="project" value="EnsemblMetazoa"/>
</dbReference>
<dbReference type="STRING" id="31234.E3MWH2"/>
<dbReference type="SUPFAM" id="SSF49417">
    <property type="entry name" value="p53-like transcription factors"/>
    <property type="match status" value="1"/>
</dbReference>
<evidence type="ECO:0000256" key="2">
    <source>
        <dbReference type="ARBA" id="ARBA00023015"/>
    </source>
</evidence>
<dbReference type="FunCoup" id="E3MWH2">
    <property type="interactions" value="196"/>
</dbReference>
<dbReference type="GO" id="GO:0009791">
    <property type="term" value="P:post-embryonic development"/>
    <property type="evidence" value="ECO:0007669"/>
    <property type="project" value="EnsemblMetazoa"/>
</dbReference>
<name>E3MWH2_CAERE</name>
<dbReference type="PANTHER" id="PTHR11267">
    <property type="entry name" value="T-BOX PROTEIN-RELATED"/>
    <property type="match status" value="1"/>
</dbReference>
<comment type="subcellular location">
    <subcellularLocation>
        <location evidence="1 6">Nucleus</location>
    </subcellularLocation>
</comment>
<keyword evidence="4" id="KW-0804">Transcription</keyword>
<dbReference type="GO" id="GO:0000785">
    <property type="term" value="C:chromatin"/>
    <property type="evidence" value="ECO:0007669"/>
    <property type="project" value="TreeGrafter"/>
</dbReference>
<dbReference type="InParanoid" id="E3MWH2"/>
<dbReference type="PANTHER" id="PTHR11267:SF195">
    <property type="entry name" value="OPTOMOTOR-BLIND-RELATED-GENE-1, ISOFORM A"/>
    <property type="match status" value="1"/>
</dbReference>
<evidence type="ECO:0000256" key="1">
    <source>
        <dbReference type="ARBA" id="ARBA00004123"/>
    </source>
</evidence>
<dbReference type="FunFam" id="2.60.40.820:FF:000015">
    <property type="entry name" value="T-box transcription factor mls-1"/>
    <property type="match status" value="1"/>
</dbReference>
<keyword evidence="2" id="KW-0805">Transcription regulation</keyword>
<keyword evidence="3 6" id="KW-0238">DNA-binding</keyword>
<evidence type="ECO:0000256" key="6">
    <source>
        <dbReference type="PROSITE-ProRule" id="PRU00201"/>
    </source>
</evidence>
<dbReference type="GeneID" id="9805360"/>
<dbReference type="GO" id="GO:0005634">
    <property type="term" value="C:nucleus"/>
    <property type="evidence" value="ECO:0007669"/>
    <property type="project" value="UniProtKB-SubCell"/>
</dbReference>
<dbReference type="PROSITE" id="PS01283">
    <property type="entry name" value="TBOX_1"/>
    <property type="match status" value="1"/>
</dbReference>
<dbReference type="OrthoDB" id="7442607at2759"/>
<evidence type="ECO:0000256" key="3">
    <source>
        <dbReference type="ARBA" id="ARBA00023125"/>
    </source>
</evidence>
<dbReference type="EMBL" id="DS268487">
    <property type="protein sequence ID" value="EFP10621.1"/>
    <property type="molecule type" value="Genomic_DNA"/>
</dbReference>
<dbReference type="GO" id="GO:0000981">
    <property type="term" value="F:DNA-binding transcription factor activity, RNA polymerase II-specific"/>
    <property type="evidence" value="ECO:0007669"/>
    <property type="project" value="TreeGrafter"/>
</dbReference>
<dbReference type="GO" id="GO:0045893">
    <property type="term" value="P:positive regulation of DNA-templated transcription"/>
    <property type="evidence" value="ECO:0007669"/>
    <property type="project" value="InterPro"/>
</dbReference>
<dbReference type="InterPro" id="IPR008967">
    <property type="entry name" value="p53-like_TF_DNA-bd_sf"/>
</dbReference>
<dbReference type="GO" id="GO:0000978">
    <property type="term" value="F:RNA polymerase II cis-regulatory region sequence-specific DNA binding"/>
    <property type="evidence" value="ECO:0007669"/>
    <property type="project" value="InterPro"/>
</dbReference>
<evidence type="ECO:0000256" key="5">
    <source>
        <dbReference type="ARBA" id="ARBA00023242"/>
    </source>
</evidence>
<dbReference type="RefSeq" id="XP_003099479.2">
    <property type="nucleotide sequence ID" value="XM_003099431.2"/>
</dbReference>
<evidence type="ECO:0000259" key="7">
    <source>
        <dbReference type="PROSITE" id="PS50252"/>
    </source>
</evidence>
<dbReference type="Gene3D" id="2.60.40.820">
    <property type="entry name" value="Transcription factor, T-box"/>
    <property type="match status" value="1"/>
</dbReference>
<dbReference type="Pfam" id="PF00907">
    <property type="entry name" value="T-box"/>
    <property type="match status" value="1"/>
</dbReference>
<dbReference type="InterPro" id="IPR036960">
    <property type="entry name" value="T-box_sf"/>
</dbReference>
<comment type="caution">
    <text evidence="6">Lacks conserved residue(s) required for the propagation of feature annotation.</text>
</comment>
<evidence type="ECO:0000313" key="8">
    <source>
        <dbReference type="EMBL" id="EFP10621.1"/>
    </source>
</evidence>
<evidence type="ECO:0000313" key="9">
    <source>
        <dbReference type="Proteomes" id="UP000008281"/>
    </source>
</evidence>
<dbReference type="PROSITE" id="PS50252">
    <property type="entry name" value="TBOX_3"/>
    <property type="match status" value="1"/>
</dbReference>
<organism evidence="9">
    <name type="scientific">Caenorhabditis remanei</name>
    <name type="common">Caenorhabditis vulgaris</name>
    <dbReference type="NCBI Taxonomy" id="31234"/>
    <lineage>
        <taxon>Eukaryota</taxon>
        <taxon>Metazoa</taxon>
        <taxon>Ecdysozoa</taxon>
        <taxon>Nematoda</taxon>
        <taxon>Chromadorea</taxon>
        <taxon>Rhabditida</taxon>
        <taxon>Rhabditina</taxon>
        <taxon>Rhabditomorpha</taxon>
        <taxon>Rhabditoidea</taxon>
        <taxon>Rhabditidae</taxon>
        <taxon>Peloderinae</taxon>
        <taxon>Caenorhabditis</taxon>
    </lineage>
</organism>
<dbReference type="KEGG" id="crq:GCK72_009020"/>
<keyword evidence="9" id="KW-1185">Reference proteome</keyword>
<dbReference type="HOGENOM" id="CLU_014430_3_0_1"/>
<keyword evidence="5 6" id="KW-0539">Nucleus</keyword>
<evidence type="ECO:0000256" key="4">
    <source>
        <dbReference type="ARBA" id="ARBA00023163"/>
    </source>
</evidence>
<dbReference type="SMART" id="SM00425">
    <property type="entry name" value="TBOX"/>
    <property type="match status" value="1"/>
</dbReference>
<proteinExistence type="predicted"/>
<protein>
    <submittedName>
        <fullName evidence="8">CRE-MLS-1 protein</fullName>
    </submittedName>
</protein>
<sequence>MYSLSKNINCNRLKEINFRFLSPKPPSPLSCYPFPLSLHKSLSPLPTFSRMNRSFSIDSILARKSTVKQKIHSEERLHLIRVFLQSSNLWRRFHSLGTEMIVTKSGRRMFPTLSVIIAGLDPVKNYVVMVDLECIELKRFRYSFHQSKWISTGPGESELPSRMFVHSDSPARGAHWMRAPVSFDKMKLTNNQLDNNGHIIVNSMHKYRPRVHIIEQDGSQMRHTFSFEETEFIAVTAYQNHRITSLKIESNPFAKGFRECEVQGMEMSHLGLGGGGSGTFQSVFPLIFPYFANLAANGIGVEK</sequence>
<gene>
    <name evidence="8" type="primary">Cre-mls-1</name>
    <name evidence="8" type="ORF">CRE_01190</name>
</gene>
<dbReference type="InterPro" id="IPR046360">
    <property type="entry name" value="T-box_DNA-bd"/>
</dbReference>
<dbReference type="CTD" id="9805360"/>
<dbReference type="eggNOG" id="KOG3586">
    <property type="taxonomic scope" value="Eukaryota"/>
</dbReference>
<dbReference type="PRINTS" id="PR00937">
    <property type="entry name" value="TBOX"/>
</dbReference>
<dbReference type="InterPro" id="IPR018186">
    <property type="entry name" value="TF_T-box_CS"/>
</dbReference>
<dbReference type="Proteomes" id="UP000008281">
    <property type="component" value="Unassembled WGS sequence"/>
</dbReference>
<dbReference type="AlphaFoldDB" id="E3MWH2"/>
<dbReference type="OMA" id="GAMEISM"/>
<reference evidence="8" key="1">
    <citation type="submission" date="2007-07" db="EMBL/GenBank/DDBJ databases">
        <title>PCAP assembly of the Caenorhabditis remanei genome.</title>
        <authorList>
            <consortium name="The Caenorhabditis remanei Sequencing Consortium"/>
            <person name="Wilson R.K."/>
        </authorList>
    </citation>
    <scope>NUCLEOTIDE SEQUENCE [LARGE SCALE GENOMIC DNA]</scope>
    <source>
        <strain evidence="8">PB4641</strain>
    </source>
</reference>
<accession>E3MWH2</accession>